<organism evidence="2 3">
    <name type="scientific">Pseudonocardia sulfidoxydans NBRC 16205</name>
    <dbReference type="NCBI Taxonomy" id="1223511"/>
    <lineage>
        <taxon>Bacteria</taxon>
        <taxon>Bacillati</taxon>
        <taxon>Actinomycetota</taxon>
        <taxon>Actinomycetes</taxon>
        <taxon>Pseudonocardiales</taxon>
        <taxon>Pseudonocardiaceae</taxon>
        <taxon>Pseudonocardia</taxon>
    </lineage>
</organism>
<feature type="region of interest" description="Disordered" evidence="1">
    <location>
        <begin position="243"/>
        <end position="262"/>
    </location>
</feature>
<dbReference type="InterPro" id="IPR010296">
    <property type="entry name" value="DUF899_thioredox"/>
</dbReference>
<evidence type="ECO:0000256" key="1">
    <source>
        <dbReference type="SAM" id="MobiDB-lite"/>
    </source>
</evidence>
<proteinExistence type="predicted"/>
<reference evidence="2 3" key="1">
    <citation type="submission" date="2019-07" db="EMBL/GenBank/DDBJ databases">
        <title>Whole genome shotgun sequence of Pseudonocardia sulfidoxydans NBRC 16205.</title>
        <authorList>
            <person name="Hosoyama A."/>
            <person name="Uohara A."/>
            <person name="Ohji S."/>
            <person name="Ichikawa N."/>
        </authorList>
    </citation>
    <scope>NUCLEOTIDE SEQUENCE [LARGE SCALE GENOMIC DNA]</scope>
    <source>
        <strain evidence="2 3">NBRC 16205</strain>
    </source>
</reference>
<name>A0A511DD43_9PSEU</name>
<dbReference type="Pfam" id="PF05988">
    <property type="entry name" value="DUF899"/>
    <property type="match status" value="1"/>
</dbReference>
<protein>
    <recommendedName>
        <fullName evidence="4">Thioredoxin</fullName>
    </recommendedName>
</protein>
<gene>
    <name evidence="2" type="ORF">PSU4_16800</name>
</gene>
<dbReference type="AlphaFoldDB" id="A0A511DD43"/>
<dbReference type="Proteomes" id="UP000321685">
    <property type="component" value="Unassembled WGS sequence"/>
</dbReference>
<evidence type="ECO:0000313" key="2">
    <source>
        <dbReference type="EMBL" id="GEL22726.1"/>
    </source>
</evidence>
<evidence type="ECO:0000313" key="3">
    <source>
        <dbReference type="Proteomes" id="UP000321685"/>
    </source>
</evidence>
<sequence length="262" mass="30299">MSSRHPSRRYSWRRKENPMALPRIASRDEWLAARKDLLVKEKELTRARDALNTQRRELPMVEIEKDYRFAGPEGELGLLDMFEGRRQLMVGHFMFDPSWDEGCASCSAGADETSQGLLDHLATRDTTLAYVSRAPLDKIERYKAEKGWTFRWYSSHGSEFNHDFHVTLDERVQPAEYNYRPAAEYGPTWTGDAQPFEMPGLSCFLRDGDRVFHTYSQYARGAESTGGSYYFLDLTALGRQEDWEKPEGRADHPRTNHPDFAS</sequence>
<evidence type="ECO:0008006" key="4">
    <source>
        <dbReference type="Google" id="ProtNLM"/>
    </source>
</evidence>
<dbReference type="EMBL" id="BJVJ01000011">
    <property type="protein sequence ID" value="GEL22726.1"/>
    <property type="molecule type" value="Genomic_DNA"/>
</dbReference>
<comment type="caution">
    <text evidence="2">The sequence shown here is derived from an EMBL/GenBank/DDBJ whole genome shotgun (WGS) entry which is preliminary data.</text>
</comment>
<accession>A0A511DD43</accession>
<keyword evidence="3" id="KW-1185">Reference proteome</keyword>